<evidence type="ECO:0000256" key="1">
    <source>
        <dbReference type="ARBA" id="ARBA00023002"/>
    </source>
</evidence>
<dbReference type="InterPro" id="IPR002225">
    <property type="entry name" value="3Beta_OHSteriod_DH/Estase"/>
</dbReference>
<accession>A0AAN6JML4</accession>
<evidence type="ECO:0000313" key="5">
    <source>
        <dbReference type="Proteomes" id="UP001176521"/>
    </source>
</evidence>
<reference evidence="4" key="1">
    <citation type="journal article" date="2023" name="PhytoFront">
        <title>Draft Genome Resources of Seven Strains of Tilletia horrida, Causal Agent of Kernel Smut of Rice.</title>
        <authorList>
            <person name="Khanal S."/>
            <person name="Antony Babu S."/>
            <person name="Zhou X.G."/>
        </authorList>
    </citation>
    <scope>NUCLEOTIDE SEQUENCE</scope>
    <source>
        <strain evidence="4">TX3</strain>
    </source>
</reference>
<dbReference type="InterPro" id="IPR036291">
    <property type="entry name" value="NAD(P)-bd_dom_sf"/>
</dbReference>
<dbReference type="PANTHER" id="PTHR10366">
    <property type="entry name" value="NAD DEPENDENT EPIMERASE/DEHYDRATASE"/>
    <property type="match status" value="1"/>
</dbReference>
<dbReference type="InterPro" id="IPR050425">
    <property type="entry name" value="NAD(P)_dehydrat-like"/>
</dbReference>
<dbReference type="EMBL" id="JAPDMQ010000019">
    <property type="protein sequence ID" value="KAK0540096.1"/>
    <property type="molecule type" value="Genomic_DNA"/>
</dbReference>
<dbReference type="Gene3D" id="3.40.50.720">
    <property type="entry name" value="NAD(P)-binding Rossmann-like Domain"/>
    <property type="match status" value="1"/>
</dbReference>
<dbReference type="AlphaFoldDB" id="A0AAN6JML4"/>
<keyword evidence="1" id="KW-0560">Oxidoreductase</keyword>
<organism evidence="4 5">
    <name type="scientific">Tilletia horrida</name>
    <dbReference type="NCBI Taxonomy" id="155126"/>
    <lineage>
        <taxon>Eukaryota</taxon>
        <taxon>Fungi</taxon>
        <taxon>Dikarya</taxon>
        <taxon>Basidiomycota</taxon>
        <taxon>Ustilaginomycotina</taxon>
        <taxon>Exobasidiomycetes</taxon>
        <taxon>Tilletiales</taxon>
        <taxon>Tilletiaceae</taxon>
        <taxon>Tilletia</taxon>
    </lineage>
</organism>
<dbReference type="Proteomes" id="UP001176521">
    <property type="component" value="Unassembled WGS sequence"/>
</dbReference>
<dbReference type="PANTHER" id="PTHR10366:SF579">
    <property type="entry name" value="3-BETA HYDROXYSTEROID DEHYDROGENASE_ISOMERASE FAMILY PROTEIN (AFU_ORTHOLOGUE AFUA_3G02250)"/>
    <property type="match status" value="1"/>
</dbReference>
<comment type="similarity">
    <text evidence="2">Belongs to the NAD(P)-dependent epimerase/dehydratase family. Dihydroflavonol-4-reductase subfamily.</text>
</comment>
<dbReference type="SUPFAM" id="SSF51735">
    <property type="entry name" value="NAD(P)-binding Rossmann-fold domains"/>
    <property type="match status" value="1"/>
</dbReference>
<evidence type="ECO:0000256" key="2">
    <source>
        <dbReference type="ARBA" id="ARBA00023445"/>
    </source>
</evidence>
<evidence type="ECO:0000259" key="3">
    <source>
        <dbReference type="Pfam" id="PF01073"/>
    </source>
</evidence>
<gene>
    <name evidence="4" type="ORF">OC842_000670</name>
</gene>
<proteinExistence type="inferred from homology"/>
<comment type="caution">
    <text evidence="4">The sequence shown here is derived from an EMBL/GenBank/DDBJ whole genome shotgun (WGS) entry which is preliminary data.</text>
</comment>
<evidence type="ECO:0000313" key="4">
    <source>
        <dbReference type="EMBL" id="KAK0540096.1"/>
    </source>
</evidence>
<sequence length="375" mass="40510">MCRRTDAPVLVTGCTGYIGAAVALDLLQHGYRVRGTVRSLAKFDRLLAQPAFAPYRHTSGGSGSSSSATADPPRHFEAVVVEDLVTSDFSQAMQGGVQVVMHTASPCLMTTENVEEAVLKPAIEGTKNVVRAAIDAGSVTHIVFTSSFGSIFSFSDGAPVAHPAPRVYTEADYNSASYEDALVSDMEGFAYAVSKSLAERAATDLVRAAPGRPIRLTSLCGTFVVGPFVHAVDDLDAFNDCNARLWRIISGQTGGVLPPWGFPVASDLHALASAHRLAFERNQEGRFLISSCETFDMALIVDVARQYFPEHAHRLPKVKPSDRFIGRSDIFRTDATRSRELLGVEYQPLELAVRDALQRLYEAEKELSAESAASP</sequence>
<name>A0AAN6JML4_9BASI</name>
<protein>
    <recommendedName>
        <fullName evidence="3">3-beta hydroxysteroid dehydrogenase/isomerase domain-containing protein</fullName>
    </recommendedName>
</protein>
<keyword evidence="5" id="KW-1185">Reference proteome</keyword>
<dbReference type="Pfam" id="PF01073">
    <property type="entry name" value="3Beta_HSD"/>
    <property type="match status" value="1"/>
</dbReference>
<dbReference type="GO" id="GO:0006694">
    <property type="term" value="P:steroid biosynthetic process"/>
    <property type="evidence" value="ECO:0007669"/>
    <property type="project" value="InterPro"/>
</dbReference>
<dbReference type="GO" id="GO:0016616">
    <property type="term" value="F:oxidoreductase activity, acting on the CH-OH group of donors, NAD or NADP as acceptor"/>
    <property type="evidence" value="ECO:0007669"/>
    <property type="project" value="InterPro"/>
</dbReference>
<feature type="domain" description="3-beta hydroxysteroid dehydrogenase/isomerase" evidence="3">
    <location>
        <begin position="10"/>
        <end position="162"/>
    </location>
</feature>